<dbReference type="EMBL" id="WOEZ01000044">
    <property type="protein sequence ID" value="NPT54909.1"/>
    <property type="molecule type" value="Genomic_DNA"/>
</dbReference>
<evidence type="ECO:0000313" key="2">
    <source>
        <dbReference type="EMBL" id="NPT60938.1"/>
    </source>
</evidence>
<comment type="caution">
    <text evidence="2">The sequence shown here is derived from an EMBL/GenBank/DDBJ whole genome shotgun (WGS) entry which is preliminary data.</text>
</comment>
<evidence type="ECO:0000313" key="3">
    <source>
        <dbReference type="Proteomes" id="UP000655523"/>
    </source>
</evidence>
<keyword evidence="3" id="KW-1185">Reference proteome</keyword>
<evidence type="ECO:0000313" key="1">
    <source>
        <dbReference type="EMBL" id="NPT54909.1"/>
    </source>
</evidence>
<dbReference type="RefSeq" id="WP_172162899.1">
    <property type="nucleotide sequence ID" value="NZ_WOEZ01000044.1"/>
</dbReference>
<reference evidence="2 3" key="1">
    <citation type="submission" date="2019-11" db="EMBL/GenBank/DDBJ databases">
        <title>Metabolism of dissolved organic matter in forest soils.</title>
        <authorList>
            <person name="Cyle K.T."/>
            <person name="Wilhelm R.C."/>
            <person name="Martinez C.E."/>
        </authorList>
    </citation>
    <scope>NUCLEOTIDE SEQUENCE [LARGE SCALE GENOMIC DNA]</scope>
    <source>
        <strain evidence="2 3">5N</strain>
    </source>
</reference>
<proteinExistence type="predicted"/>
<accession>A0A972NYR7</accession>
<dbReference type="EMBL" id="WOEZ01000245">
    <property type="protein sequence ID" value="NPT60938.1"/>
    <property type="molecule type" value="Genomic_DNA"/>
</dbReference>
<sequence>MTVTFSKSTATSASVAVATTSKLKKRVNGHQKPKTPPSLDIPDARIRVAHFLMLLGELSASAFYARLRIGRVPKPCGYDPRPYWRAEIVREFLQIK</sequence>
<organism evidence="2 3">
    <name type="scientific">Paraburkholderia elongata</name>
    <dbReference type="NCBI Taxonomy" id="2675747"/>
    <lineage>
        <taxon>Bacteria</taxon>
        <taxon>Pseudomonadati</taxon>
        <taxon>Pseudomonadota</taxon>
        <taxon>Betaproteobacteria</taxon>
        <taxon>Burkholderiales</taxon>
        <taxon>Burkholderiaceae</taxon>
        <taxon>Paraburkholderia</taxon>
    </lineage>
</organism>
<name>A0A972NYR7_9BURK</name>
<dbReference type="Proteomes" id="UP000655523">
    <property type="component" value="Unassembled WGS sequence"/>
</dbReference>
<dbReference type="AlphaFoldDB" id="A0A972NYR7"/>
<gene>
    <name evidence="1" type="ORF">GNZ13_09865</name>
    <name evidence="2" type="ORF">GNZ13_41950</name>
</gene>
<protein>
    <submittedName>
        <fullName evidence="2">Uncharacterized protein</fullName>
    </submittedName>
</protein>